<evidence type="ECO:0000313" key="2">
    <source>
        <dbReference type="Proteomes" id="UP000830671"/>
    </source>
</evidence>
<gene>
    <name evidence="1" type="ORF">CLUP02_10853</name>
</gene>
<proteinExistence type="predicted"/>
<accession>A0A9Q8WJ99</accession>
<dbReference type="GeneID" id="73344835"/>
<organism evidence="1 2">
    <name type="scientific">Colletotrichum lupini</name>
    <dbReference type="NCBI Taxonomy" id="145971"/>
    <lineage>
        <taxon>Eukaryota</taxon>
        <taxon>Fungi</taxon>
        <taxon>Dikarya</taxon>
        <taxon>Ascomycota</taxon>
        <taxon>Pezizomycotina</taxon>
        <taxon>Sordariomycetes</taxon>
        <taxon>Hypocreomycetidae</taxon>
        <taxon>Glomerellales</taxon>
        <taxon>Glomerellaceae</taxon>
        <taxon>Colletotrichum</taxon>
        <taxon>Colletotrichum acutatum species complex</taxon>
    </lineage>
</organism>
<reference evidence="1" key="1">
    <citation type="journal article" date="2021" name="Mol. Plant Microbe Interact.">
        <title>Complete Genome Sequence of the Plant-Pathogenic Fungus Colletotrichum lupini.</title>
        <authorList>
            <person name="Baroncelli R."/>
            <person name="Pensec F."/>
            <person name="Da Lio D."/>
            <person name="Boufleur T."/>
            <person name="Vicente I."/>
            <person name="Sarrocco S."/>
            <person name="Picot A."/>
            <person name="Baraldi E."/>
            <person name="Sukno S."/>
            <person name="Thon M."/>
            <person name="Le Floch G."/>
        </authorList>
    </citation>
    <scope>NUCLEOTIDE SEQUENCE</scope>
    <source>
        <strain evidence="1">IMI 504893</strain>
    </source>
</reference>
<sequence length="215" mass="24480">MGFYMSSGVPSAFMAVERRLMYYSLNVSRKIAVRSNHRIETPLFIRVPSAFNYPDFVHCDVDSGSGGCAAPFRTGPQRRPSCSSTLVPETAKSAASHYLLALEIDDAKPNNSRVRSCNSSQTSLNYFLEGIQVSNTTLHRDFNQFLRRQKDEAVLQQAARNFVIIRKQRRIPGMHDPSLRKRPRYREKNNPFLSIIGSHLYKSGYSTPLLHKYAF</sequence>
<keyword evidence="2" id="KW-1185">Reference proteome</keyword>
<evidence type="ECO:0000313" key="1">
    <source>
        <dbReference type="EMBL" id="UQC85356.1"/>
    </source>
</evidence>
<protein>
    <submittedName>
        <fullName evidence="1">Uncharacterized protein</fullName>
    </submittedName>
</protein>
<dbReference type="RefSeq" id="XP_049146970.1">
    <property type="nucleotide sequence ID" value="XM_049289825.1"/>
</dbReference>
<name>A0A9Q8WJ99_9PEZI</name>
<dbReference type="EMBL" id="CP019477">
    <property type="protein sequence ID" value="UQC85356.1"/>
    <property type="molecule type" value="Genomic_DNA"/>
</dbReference>
<dbReference type="Proteomes" id="UP000830671">
    <property type="component" value="Chromosome 5"/>
</dbReference>
<dbReference type="AlphaFoldDB" id="A0A9Q8WJ99"/>
<dbReference type="KEGG" id="clup:CLUP02_10853"/>